<sequence length="62" mass="7328">MMEMITCMKFLVWPLNGPMIKRLQIRYMANRITIILTSNVSKYFLLLKLNAVSHKNSTSFLY</sequence>
<name>A0A3P7RML9_RODNA</name>
<organism evidence="1 2">
    <name type="scientific">Rodentolepis nana</name>
    <name type="common">Dwarf tapeworm</name>
    <name type="synonym">Hymenolepis nana</name>
    <dbReference type="NCBI Taxonomy" id="102285"/>
    <lineage>
        <taxon>Eukaryota</taxon>
        <taxon>Metazoa</taxon>
        <taxon>Spiralia</taxon>
        <taxon>Lophotrochozoa</taxon>
        <taxon>Platyhelminthes</taxon>
        <taxon>Cestoda</taxon>
        <taxon>Eucestoda</taxon>
        <taxon>Cyclophyllidea</taxon>
        <taxon>Hymenolepididae</taxon>
        <taxon>Rodentolepis</taxon>
    </lineage>
</organism>
<evidence type="ECO:0000313" key="2">
    <source>
        <dbReference type="Proteomes" id="UP000278807"/>
    </source>
</evidence>
<reference evidence="1 2" key="1">
    <citation type="submission" date="2018-11" db="EMBL/GenBank/DDBJ databases">
        <authorList>
            <consortium name="Pathogen Informatics"/>
        </authorList>
    </citation>
    <scope>NUCLEOTIDE SEQUENCE [LARGE SCALE GENOMIC DNA]</scope>
</reference>
<accession>A0A3P7RML9</accession>
<evidence type="ECO:0000313" key="1">
    <source>
        <dbReference type="EMBL" id="VDN96645.1"/>
    </source>
</evidence>
<protein>
    <submittedName>
        <fullName evidence="1">Uncharacterized protein</fullName>
    </submittedName>
</protein>
<gene>
    <name evidence="1" type="ORF">HNAJ_LOCUS786</name>
</gene>
<dbReference type="AlphaFoldDB" id="A0A3P7RML9"/>
<keyword evidence="2" id="KW-1185">Reference proteome</keyword>
<proteinExistence type="predicted"/>
<dbReference type="EMBL" id="UZAE01000249">
    <property type="protein sequence ID" value="VDN96645.1"/>
    <property type="molecule type" value="Genomic_DNA"/>
</dbReference>
<dbReference type="Proteomes" id="UP000278807">
    <property type="component" value="Unassembled WGS sequence"/>
</dbReference>